<keyword evidence="1" id="KW-0812">Transmembrane</keyword>
<dbReference type="Proteomes" id="UP000223913">
    <property type="component" value="Unassembled WGS sequence"/>
</dbReference>
<accession>A0A2D0N3Y0</accession>
<sequence>MPAHPLPAIPDFLPFKIMPHGAAPILIFLAFVEKSSVIVWLRFIFNLLKVKEVFKKYLF</sequence>
<feature type="transmembrane region" description="Helical" evidence="1">
    <location>
        <begin position="22"/>
        <end position="45"/>
    </location>
</feature>
<evidence type="ECO:0000313" key="3">
    <source>
        <dbReference type="Proteomes" id="UP000223913"/>
    </source>
</evidence>
<evidence type="ECO:0000313" key="2">
    <source>
        <dbReference type="EMBL" id="PHN03100.1"/>
    </source>
</evidence>
<name>A0A2D0N3Y0_FLAN2</name>
<protein>
    <submittedName>
        <fullName evidence="2">Uncharacterized protein</fullName>
    </submittedName>
</protein>
<proteinExistence type="predicted"/>
<organism evidence="2 3">
    <name type="scientific">Flavilitoribacter nigricans (strain ATCC 23147 / DSM 23189 / NBRC 102662 / NCIMB 1420 / SS-2)</name>
    <name type="common">Lewinella nigricans</name>
    <dbReference type="NCBI Taxonomy" id="1122177"/>
    <lineage>
        <taxon>Bacteria</taxon>
        <taxon>Pseudomonadati</taxon>
        <taxon>Bacteroidota</taxon>
        <taxon>Saprospiria</taxon>
        <taxon>Saprospirales</taxon>
        <taxon>Lewinellaceae</taxon>
        <taxon>Flavilitoribacter</taxon>
    </lineage>
</organism>
<keyword evidence="1" id="KW-1133">Transmembrane helix</keyword>
<keyword evidence="3" id="KW-1185">Reference proteome</keyword>
<evidence type="ECO:0000256" key="1">
    <source>
        <dbReference type="SAM" id="Phobius"/>
    </source>
</evidence>
<comment type="caution">
    <text evidence="2">The sequence shown here is derived from an EMBL/GenBank/DDBJ whole genome shotgun (WGS) entry which is preliminary data.</text>
</comment>
<gene>
    <name evidence="2" type="ORF">CRP01_28900</name>
</gene>
<dbReference type="EMBL" id="PDUD01000034">
    <property type="protein sequence ID" value="PHN03100.1"/>
    <property type="molecule type" value="Genomic_DNA"/>
</dbReference>
<dbReference type="AlphaFoldDB" id="A0A2D0N3Y0"/>
<keyword evidence="1" id="KW-0472">Membrane</keyword>
<reference evidence="2 3" key="1">
    <citation type="submission" date="2017-10" db="EMBL/GenBank/DDBJ databases">
        <title>The draft genome sequence of Lewinella nigricans NBRC 102662.</title>
        <authorList>
            <person name="Wang K."/>
        </authorList>
    </citation>
    <scope>NUCLEOTIDE SEQUENCE [LARGE SCALE GENOMIC DNA]</scope>
    <source>
        <strain evidence="2 3">NBRC 102662</strain>
    </source>
</reference>